<organism evidence="2 3">
    <name type="scientific">Enterovibrio nigricans DSM 22720</name>
    <dbReference type="NCBI Taxonomy" id="1121868"/>
    <lineage>
        <taxon>Bacteria</taxon>
        <taxon>Pseudomonadati</taxon>
        <taxon>Pseudomonadota</taxon>
        <taxon>Gammaproteobacteria</taxon>
        <taxon>Vibrionales</taxon>
        <taxon>Vibrionaceae</taxon>
        <taxon>Enterovibrio</taxon>
    </lineage>
</organism>
<reference evidence="3" key="1">
    <citation type="submission" date="2017-02" db="EMBL/GenBank/DDBJ databases">
        <authorList>
            <person name="Varghese N."/>
            <person name="Submissions S."/>
        </authorList>
    </citation>
    <scope>NUCLEOTIDE SEQUENCE [LARGE SCALE GENOMIC DNA]</scope>
    <source>
        <strain evidence="3">DSM 22720</strain>
    </source>
</reference>
<feature type="signal peptide" evidence="1">
    <location>
        <begin position="1"/>
        <end position="22"/>
    </location>
</feature>
<dbReference type="Proteomes" id="UP000190162">
    <property type="component" value="Unassembled WGS sequence"/>
</dbReference>
<protein>
    <recommendedName>
        <fullName evidence="4">MSHA biogenesis protein MshQ</fullName>
    </recommendedName>
</protein>
<gene>
    <name evidence="2" type="ORF">SAMN02745132_03428</name>
</gene>
<dbReference type="OrthoDB" id="6188149at2"/>
<keyword evidence="3" id="KW-1185">Reference proteome</keyword>
<keyword evidence="1" id="KW-0732">Signal</keyword>
<dbReference type="EMBL" id="FUXU01000054">
    <property type="protein sequence ID" value="SKA61109.1"/>
    <property type="molecule type" value="Genomic_DNA"/>
</dbReference>
<proteinExistence type="predicted"/>
<feature type="chain" id="PRO_5012142878" description="MSHA biogenesis protein MshQ" evidence="1">
    <location>
        <begin position="23"/>
        <end position="727"/>
    </location>
</feature>
<evidence type="ECO:0000256" key="1">
    <source>
        <dbReference type="SAM" id="SignalP"/>
    </source>
</evidence>
<dbReference type="AlphaFoldDB" id="A0A1T4V840"/>
<accession>A0A1T4V840</accession>
<name>A0A1T4V840_9GAMM</name>
<evidence type="ECO:0008006" key="4">
    <source>
        <dbReference type="Google" id="ProtNLM"/>
    </source>
</evidence>
<dbReference type="RefSeq" id="WP_078753632.1">
    <property type="nucleotide sequence ID" value="NZ_FUXU01000054.1"/>
</dbReference>
<sequence length="727" mass="77437">MKTNNTHWLGVSALVFSALGHAAFNDAGTEYTNASQKTYVWNEALEPIELVNSILCFTAQFNVTEFANAGPYLVLADEASCFDDANDGSTGQSSGAANNPSYLKAVADVTRASDSSPLVVNVWLPEMATGDDEQAIKFKAVITEGASDADPFGQFTFNFSFFDNFTNLTPKGGGEVVTLSGLGDSIGFTLYESSQHGSSTYTQSASVVMSSDRSSGTALTSSSEGGAYALTFNANNVLLQNAGSFDSLPYKSGNSSGTCLSRTQFNSYVYQYDLYSASTGAQIDINAGFPMKYSSANNGTYDSYGYVGYWGIWTEVEGAVTNGETIVRNDNGVTRQYTVMTAPGRLVKNTVKTLALSSARGISFSFWDSTVFSDSSFDQWVVKYYTAAQDGVGSDGFYKTGKLSWGSNGSTVTSFGPTLISLSANDSLYMYSEQLGGEVKYLQGNASLTYYEQTFINGSETGSGELLNGGSITLYCYDNCPIGTLDLSDLTNWSGANSPFETTGGAHQYTFSTSGGNALTLVSVNSSEPVRYNASLTQSNINSTPHSWGVRSGPMVLSTVSNSYDIYDPAITTEYYVWETGIQSWNQLTAVKDASDDIVSFEKPLQFAYTHSSANDRSGSAGSYAGQTYLINYGGNGDFWGIPMSQSGDRYLPNFSLKDGAIMGSSSQYAIKAREIEQTMKSASGQCTSLTLADPAVDVPTSISGDADIGDMPIVLGDPSVIAGETQ</sequence>
<evidence type="ECO:0000313" key="3">
    <source>
        <dbReference type="Proteomes" id="UP000190162"/>
    </source>
</evidence>
<evidence type="ECO:0000313" key="2">
    <source>
        <dbReference type="EMBL" id="SKA61109.1"/>
    </source>
</evidence>